<accession>A0A9W8MSG2</accession>
<dbReference type="EMBL" id="JANKHO010000729">
    <property type="protein sequence ID" value="KAJ3506765.1"/>
    <property type="molecule type" value="Genomic_DNA"/>
</dbReference>
<keyword evidence="3" id="KW-1185">Reference proteome</keyword>
<evidence type="ECO:0000313" key="3">
    <source>
        <dbReference type="Proteomes" id="UP001148786"/>
    </source>
</evidence>
<reference evidence="2" key="1">
    <citation type="submission" date="2022-07" db="EMBL/GenBank/DDBJ databases">
        <title>Genome Sequence of Agrocybe chaxingu.</title>
        <authorList>
            <person name="Buettner E."/>
        </authorList>
    </citation>
    <scope>NUCLEOTIDE SEQUENCE</scope>
    <source>
        <strain evidence="2">MP-N11</strain>
    </source>
</reference>
<name>A0A9W8MSG2_9AGAR</name>
<feature type="domain" description="DDE-1" evidence="1">
    <location>
        <begin position="125"/>
        <end position="188"/>
    </location>
</feature>
<comment type="caution">
    <text evidence="2">The sequence shown here is derived from an EMBL/GenBank/DDBJ whole genome shotgun (WGS) entry which is preliminary data.</text>
</comment>
<evidence type="ECO:0000259" key="1">
    <source>
        <dbReference type="Pfam" id="PF03184"/>
    </source>
</evidence>
<dbReference type="Pfam" id="PF03184">
    <property type="entry name" value="DDE_1"/>
    <property type="match status" value="1"/>
</dbReference>
<dbReference type="GO" id="GO:0003676">
    <property type="term" value="F:nucleic acid binding"/>
    <property type="evidence" value="ECO:0007669"/>
    <property type="project" value="InterPro"/>
</dbReference>
<dbReference type="Proteomes" id="UP001148786">
    <property type="component" value="Unassembled WGS sequence"/>
</dbReference>
<gene>
    <name evidence="2" type="ORF">NLJ89_g6684</name>
</gene>
<dbReference type="AlphaFoldDB" id="A0A9W8MSG2"/>
<protein>
    <recommendedName>
        <fullName evidence="1">DDE-1 domain-containing protein</fullName>
    </recommendedName>
</protein>
<sequence length="189" mass="20776">MAGQALSEQVKKQAHRREENQCMQAAVDVYLQEQEKLDGVKKRGLRPIAKDHGVDPTTLQHLAKGGVSMSVFNASKGKLTFAKERVLIDFILESADRALPMNYSNIEEHANAILHGHNPEAEGENITVLVTICANGTALKLTVIFKGQQILAKWTQGNISEVSICALENGWTDGGLALNWIQKDFDPQT</sequence>
<evidence type="ECO:0000313" key="2">
    <source>
        <dbReference type="EMBL" id="KAJ3506765.1"/>
    </source>
</evidence>
<dbReference type="OrthoDB" id="3197907at2759"/>
<organism evidence="2 3">
    <name type="scientific">Agrocybe chaxingu</name>
    <dbReference type="NCBI Taxonomy" id="84603"/>
    <lineage>
        <taxon>Eukaryota</taxon>
        <taxon>Fungi</taxon>
        <taxon>Dikarya</taxon>
        <taxon>Basidiomycota</taxon>
        <taxon>Agaricomycotina</taxon>
        <taxon>Agaricomycetes</taxon>
        <taxon>Agaricomycetidae</taxon>
        <taxon>Agaricales</taxon>
        <taxon>Agaricineae</taxon>
        <taxon>Strophariaceae</taxon>
        <taxon>Agrocybe</taxon>
    </lineage>
</organism>
<proteinExistence type="predicted"/>
<dbReference type="InterPro" id="IPR004875">
    <property type="entry name" value="DDE_SF_endonuclease_dom"/>
</dbReference>